<proteinExistence type="predicted"/>
<organism evidence="2 3">
    <name type="scientific">Flammeovirga yaeyamensis</name>
    <dbReference type="NCBI Taxonomy" id="367791"/>
    <lineage>
        <taxon>Bacteria</taxon>
        <taxon>Pseudomonadati</taxon>
        <taxon>Bacteroidota</taxon>
        <taxon>Cytophagia</taxon>
        <taxon>Cytophagales</taxon>
        <taxon>Flammeovirgaceae</taxon>
        <taxon>Flammeovirga</taxon>
    </lineage>
</organism>
<dbReference type="CDD" id="cd02440">
    <property type="entry name" value="AdoMet_MTases"/>
    <property type="match status" value="1"/>
</dbReference>
<accession>A0AAX1N1C6</accession>
<dbReference type="KEGG" id="fya:KMW28_16065"/>
<dbReference type="InterPro" id="IPR015985">
    <property type="entry name" value="TehB-like_dom"/>
</dbReference>
<evidence type="ECO:0000259" key="1">
    <source>
        <dbReference type="Pfam" id="PF03848"/>
    </source>
</evidence>
<keyword evidence="3" id="KW-1185">Reference proteome</keyword>
<dbReference type="Pfam" id="PF03848">
    <property type="entry name" value="TehB"/>
    <property type="match status" value="1"/>
</dbReference>
<dbReference type="Proteomes" id="UP000678679">
    <property type="component" value="Chromosome 1"/>
</dbReference>
<feature type="domain" description="Tellurite resistance methyltransferase TehB-like" evidence="1">
    <location>
        <begin position="10"/>
        <end position="136"/>
    </location>
</feature>
<dbReference type="RefSeq" id="WP_169662709.1">
    <property type="nucleotide sequence ID" value="NZ_CP076132.1"/>
</dbReference>
<gene>
    <name evidence="2" type="ORF">KMW28_16065</name>
</gene>
<evidence type="ECO:0000313" key="2">
    <source>
        <dbReference type="EMBL" id="QWG01161.1"/>
    </source>
</evidence>
<name>A0AAX1N1C6_9BACT</name>
<keyword evidence="2" id="KW-0808">Transferase</keyword>
<keyword evidence="2" id="KW-0489">Methyltransferase</keyword>
<dbReference type="GO" id="GO:0008168">
    <property type="term" value="F:methyltransferase activity"/>
    <property type="evidence" value="ECO:0007669"/>
    <property type="project" value="UniProtKB-KW"/>
</dbReference>
<dbReference type="EMBL" id="CP076132">
    <property type="protein sequence ID" value="QWG01161.1"/>
    <property type="molecule type" value="Genomic_DNA"/>
</dbReference>
<protein>
    <submittedName>
        <fullName evidence="2">Class I SAM-dependent methyltransferase</fullName>
    </submittedName>
</protein>
<sequence length="193" mass="22616">METDKIKEWDQFYLNKNAFGDSYKELKAFLEDIKEKKNLLDLGSGQGRNALMADALGFEVTAVDLSKVGIDQTVATSNNRVKGIVADIFDYNIDQNYQVILLDAVIHCQFEDLDNESLLFDRIEKSLVNYGYVLLITHQWNMREQHLKSLFKKDYPNLEYQFNHHIAHRYLPPHETEEHVMEMSMMCFQKKKS</sequence>
<dbReference type="AlphaFoldDB" id="A0AAX1N1C6"/>
<evidence type="ECO:0000313" key="3">
    <source>
        <dbReference type="Proteomes" id="UP000678679"/>
    </source>
</evidence>
<dbReference type="GO" id="GO:0032259">
    <property type="term" value="P:methylation"/>
    <property type="evidence" value="ECO:0007669"/>
    <property type="project" value="UniProtKB-KW"/>
</dbReference>
<dbReference type="Gene3D" id="3.40.50.150">
    <property type="entry name" value="Vaccinia Virus protein VP39"/>
    <property type="match status" value="1"/>
</dbReference>
<dbReference type="SUPFAM" id="SSF53335">
    <property type="entry name" value="S-adenosyl-L-methionine-dependent methyltransferases"/>
    <property type="match status" value="1"/>
</dbReference>
<dbReference type="InterPro" id="IPR029063">
    <property type="entry name" value="SAM-dependent_MTases_sf"/>
</dbReference>
<reference evidence="2 3" key="1">
    <citation type="submission" date="2021-05" db="EMBL/GenBank/DDBJ databases">
        <title>Comparative genomic studies on the polysaccharide-degrading batcterial strains of the Flammeovirga genus.</title>
        <authorList>
            <person name="Zewei F."/>
            <person name="Zheng Z."/>
            <person name="Yu L."/>
            <person name="Ruyue G."/>
            <person name="Yanhong M."/>
            <person name="Yuanyuan C."/>
            <person name="Jingyan G."/>
            <person name="Wenjun H."/>
        </authorList>
    </citation>
    <scope>NUCLEOTIDE SEQUENCE [LARGE SCALE GENOMIC DNA]</scope>
    <source>
        <strain evidence="2 3">NBRC:100898</strain>
    </source>
</reference>